<dbReference type="AlphaFoldDB" id="G4TNL3"/>
<dbReference type="InParanoid" id="G4TNL3"/>
<name>G4TNL3_SERID</name>
<keyword evidence="3" id="KW-1185">Reference proteome</keyword>
<protein>
    <submittedName>
        <fullName evidence="2">Uncharacterized protein</fullName>
    </submittedName>
</protein>
<feature type="signal peptide" evidence="1">
    <location>
        <begin position="1"/>
        <end position="19"/>
    </location>
</feature>
<accession>G4TNL3</accession>
<organism evidence="2 3">
    <name type="scientific">Serendipita indica (strain DSM 11827)</name>
    <name type="common">Root endophyte fungus</name>
    <name type="synonym">Piriformospora indica</name>
    <dbReference type="NCBI Taxonomy" id="1109443"/>
    <lineage>
        <taxon>Eukaryota</taxon>
        <taxon>Fungi</taxon>
        <taxon>Dikarya</taxon>
        <taxon>Basidiomycota</taxon>
        <taxon>Agaricomycotina</taxon>
        <taxon>Agaricomycetes</taxon>
        <taxon>Sebacinales</taxon>
        <taxon>Serendipitaceae</taxon>
        <taxon>Serendipita</taxon>
    </lineage>
</organism>
<dbReference type="EMBL" id="CAFZ01000190">
    <property type="protein sequence ID" value="CCA72906.1"/>
    <property type="molecule type" value="Genomic_DNA"/>
</dbReference>
<reference evidence="2 3" key="1">
    <citation type="journal article" date="2011" name="PLoS Pathog.">
        <title>Endophytic Life Strategies Decoded by Genome and Transcriptome Analyses of the Mutualistic Root Symbiont Piriformospora indica.</title>
        <authorList>
            <person name="Zuccaro A."/>
            <person name="Lahrmann U."/>
            <person name="Guldener U."/>
            <person name="Langen G."/>
            <person name="Pfiffi S."/>
            <person name="Biedenkopf D."/>
            <person name="Wong P."/>
            <person name="Samans B."/>
            <person name="Grimm C."/>
            <person name="Basiewicz M."/>
            <person name="Murat C."/>
            <person name="Martin F."/>
            <person name="Kogel K.H."/>
        </authorList>
    </citation>
    <scope>NUCLEOTIDE SEQUENCE [LARGE SCALE GENOMIC DNA]</scope>
    <source>
        <strain evidence="2 3">DSM 11827</strain>
    </source>
</reference>
<dbReference type="HOGENOM" id="CLU_1856062_0_0_1"/>
<evidence type="ECO:0000256" key="1">
    <source>
        <dbReference type="SAM" id="SignalP"/>
    </source>
</evidence>
<feature type="chain" id="PRO_5003468969" evidence="1">
    <location>
        <begin position="20"/>
        <end position="138"/>
    </location>
</feature>
<dbReference type="Proteomes" id="UP000007148">
    <property type="component" value="Unassembled WGS sequence"/>
</dbReference>
<proteinExistence type="predicted"/>
<evidence type="ECO:0000313" key="3">
    <source>
        <dbReference type="Proteomes" id="UP000007148"/>
    </source>
</evidence>
<sequence>MRVDFVAIFFALATLLVSATPLPRGVNRVDRAQQRAQSHQRQADYHHNNAVFHINRVNTHLERLKDAERRSVCESCYEMSQKLRAGYADNEIGATNEPLRGTRATLTTIWIKRDIIPPNATHTKPGPTGMLRIFTVGV</sequence>
<evidence type="ECO:0000313" key="2">
    <source>
        <dbReference type="EMBL" id="CCA72906.1"/>
    </source>
</evidence>
<gene>
    <name evidence="2" type="ORF">PIIN_06842</name>
</gene>
<comment type="caution">
    <text evidence="2">The sequence shown here is derived from an EMBL/GenBank/DDBJ whole genome shotgun (WGS) entry which is preliminary data.</text>
</comment>
<keyword evidence="1" id="KW-0732">Signal</keyword>